<dbReference type="GO" id="GO:0032259">
    <property type="term" value="P:methylation"/>
    <property type="evidence" value="ECO:0007669"/>
    <property type="project" value="UniProtKB-KW"/>
</dbReference>
<proteinExistence type="predicted"/>
<sequence length="31" mass="3495">RRGAQAPVRWRGPVVEESELVFSRVGAERLS</sequence>
<reference evidence="1 2" key="1">
    <citation type="submission" date="2019-07" db="EMBL/GenBank/DDBJ databases">
        <title>Draft genome for Streptomyces benahoarensis MZ03-48.</title>
        <authorList>
            <person name="Gonzalez-Pimentel J.L."/>
        </authorList>
    </citation>
    <scope>NUCLEOTIDE SEQUENCE [LARGE SCALE GENOMIC DNA]</scope>
    <source>
        <strain evidence="1 2">MZ03-48</strain>
    </source>
</reference>
<keyword evidence="1" id="KW-0808">Transferase</keyword>
<accession>A0A553ZJC9</accession>
<protein>
    <submittedName>
        <fullName evidence="1">FkbM family methyltransferase</fullName>
    </submittedName>
</protein>
<dbReference type="Proteomes" id="UP000320888">
    <property type="component" value="Unassembled WGS sequence"/>
</dbReference>
<keyword evidence="1" id="KW-0489">Methyltransferase</keyword>
<evidence type="ECO:0000313" key="2">
    <source>
        <dbReference type="Proteomes" id="UP000320888"/>
    </source>
</evidence>
<organism evidence="1 2">
    <name type="scientific">Streptomyces benahoarensis</name>
    <dbReference type="NCBI Taxonomy" id="2595054"/>
    <lineage>
        <taxon>Bacteria</taxon>
        <taxon>Bacillati</taxon>
        <taxon>Actinomycetota</taxon>
        <taxon>Actinomycetes</taxon>
        <taxon>Kitasatosporales</taxon>
        <taxon>Streptomycetaceae</taxon>
        <taxon>Streptomyces</taxon>
    </lineage>
</organism>
<feature type="non-terminal residue" evidence="1">
    <location>
        <position position="1"/>
    </location>
</feature>
<evidence type="ECO:0000313" key="1">
    <source>
        <dbReference type="EMBL" id="TSB41568.1"/>
    </source>
</evidence>
<dbReference type="GO" id="GO:0008168">
    <property type="term" value="F:methyltransferase activity"/>
    <property type="evidence" value="ECO:0007669"/>
    <property type="project" value="UniProtKB-KW"/>
</dbReference>
<dbReference type="EMBL" id="VKLS01000118">
    <property type="protein sequence ID" value="TSB41568.1"/>
    <property type="molecule type" value="Genomic_DNA"/>
</dbReference>
<name>A0A553ZJC9_9ACTN</name>
<gene>
    <name evidence="1" type="ORF">FNZ23_12465</name>
</gene>
<keyword evidence="2" id="KW-1185">Reference proteome</keyword>
<dbReference type="AlphaFoldDB" id="A0A553ZJC9"/>
<comment type="caution">
    <text evidence="1">The sequence shown here is derived from an EMBL/GenBank/DDBJ whole genome shotgun (WGS) entry which is preliminary data.</text>
</comment>